<dbReference type="KEGG" id="vg:10326798"/>
<dbReference type="GeneID" id="10326798"/>
<dbReference type="EMBL" id="GU071095">
    <property type="protein sequence ID" value="ADO97508.1"/>
    <property type="molecule type" value="Genomic_DNA"/>
</dbReference>
<protein>
    <submittedName>
        <fullName evidence="1">Uncharacterized protein</fullName>
    </submittedName>
</protein>
<organism evidence="1 2">
    <name type="scientific">Synechococcus phage S-SM2</name>
    <dbReference type="NCBI Taxonomy" id="444860"/>
    <lineage>
        <taxon>Viruses</taxon>
        <taxon>Duplodnaviria</taxon>
        <taxon>Heunggongvirae</taxon>
        <taxon>Uroviricota</taxon>
        <taxon>Caudoviricetes</taxon>
        <taxon>Pantevenvirales</taxon>
        <taxon>Kyanoviridae</taxon>
        <taxon>Nilusvirus</taxon>
        <taxon>Nilusvirus ssm2</taxon>
    </lineage>
</organism>
<sequence length="62" mass="6953">MEKRNLEKLISLIRLREEATAAPTNNVGGGQIAGTVEAGDDPPVRKKKKYIYMKGVRKTWKP</sequence>
<keyword evidence="2" id="KW-1185">Reference proteome</keyword>
<evidence type="ECO:0000313" key="2">
    <source>
        <dbReference type="Proteomes" id="UP000006524"/>
    </source>
</evidence>
<evidence type="ECO:0000313" key="1">
    <source>
        <dbReference type="EMBL" id="ADO97508.1"/>
    </source>
</evidence>
<dbReference type="Proteomes" id="UP000006524">
    <property type="component" value="Segment"/>
</dbReference>
<gene>
    <name evidence="1" type="ORF">SSM2_167</name>
</gene>
<name>E3SJ60_9CAUD</name>
<dbReference type="RefSeq" id="YP_004322322.1">
    <property type="nucleotide sequence ID" value="NC_015279.1"/>
</dbReference>
<proteinExistence type="predicted"/>
<reference evidence="1 2" key="1">
    <citation type="journal article" date="2010" name="Environ. Microbiol.">
        <title>Genomic analysis of oceanic cyanobacterial myoviruses compared with T4-like myoviruses from diverse hosts and environments.</title>
        <authorList>
            <person name="Sullivan M.B."/>
            <person name="Huang K.H."/>
            <person name="Ignacio-Espinoza J.C."/>
            <person name="Berlin A.M."/>
            <person name="Kelly L."/>
            <person name="Weigele P.R."/>
            <person name="DeFrancesco A.S."/>
            <person name="Kern S.E."/>
            <person name="Thompson L.R."/>
            <person name="Young S."/>
            <person name="Yandava C."/>
            <person name="Fu R."/>
            <person name="Krastins B."/>
            <person name="Chase M."/>
            <person name="Sarracino D."/>
            <person name="Osburne M.S."/>
            <person name="Henn M.R."/>
            <person name="Chisholm S.W."/>
        </authorList>
    </citation>
    <scope>NUCLEOTIDE SEQUENCE [LARGE SCALE GENOMIC DNA]</scope>
    <source>
        <strain evidence="1">8017-1</strain>
    </source>
</reference>
<accession>E3SJ60</accession>